<evidence type="ECO:0000256" key="1">
    <source>
        <dbReference type="SAM" id="MobiDB-lite"/>
    </source>
</evidence>
<evidence type="ECO:0000256" key="2">
    <source>
        <dbReference type="SAM" id="Phobius"/>
    </source>
</evidence>
<dbReference type="AlphaFoldDB" id="A0A9P7DWZ3"/>
<keyword evidence="2" id="KW-0472">Membrane</keyword>
<organism evidence="3 4">
    <name type="scientific">Suillus subaureus</name>
    <dbReference type="NCBI Taxonomy" id="48587"/>
    <lineage>
        <taxon>Eukaryota</taxon>
        <taxon>Fungi</taxon>
        <taxon>Dikarya</taxon>
        <taxon>Basidiomycota</taxon>
        <taxon>Agaricomycotina</taxon>
        <taxon>Agaricomycetes</taxon>
        <taxon>Agaricomycetidae</taxon>
        <taxon>Boletales</taxon>
        <taxon>Suillineae</taxon>
        <taxon>Suillaceae</taxon>
        <taxon>Suillus</taxon>
    </lineage>
</organism>
<feature type="non-terminal residue" evidence="3">
    <location>
        <position position="136"/>
    </location>
</feature>
<keyword evidence="2" id="KW-1133">Transmembrane helix</keyword>
<dbReference type="Proteomes" id="UP000807769">
    <property type="component" value="Unassembled WGS sequence"/>
</dbReference>
<evidence type="ECO:0000313" key="3">
    <source>
        <dbReference type="EMBL" id="KAG1805448.1"/>
    </source>
</evidence>
<sequence length="136" mass="15260">MQDLYSNPEAFIPLNGTMFIATYGWYSGRITYIYIICVFTVIWVVTVLAAVYSLIHEYTHPRTSSVFDVSNPVHLMMASAAGGLETLAGFEDDGVSENERARVRLFDGRDVAPDNAMRENTRARPTKPTSRGSRLY</sequence>
<dbReference type="OrthoDB" id="2688658at2759"/>
<name>A0A9P7DWZ3_9AGAM</name>
<feature type="region of interest" description="Disordered" evidence="1">
    <location>
        <begin position="116"/>
        <end position="136"/>
    </location>
</feature>
<gene>
    <name evidence="3" type="ORF">BJ212DRAFT_1391877</name>
</gene>
<feature type="transmembrane region" description="Helical" evidence="2">
    <location>
        <begin position="32"/>
        <end position="55"/>
    </location>
</feature>
<dbReference type="RefSeq" id="XP_041187231.1">
    <property type="nucleotide sequence ID" value="XM_041337044.1"/>
</dbReference>
<comment type="caution">
    <text evidence="3">The sequence shown here is derived from an EMBL/GenBank/DDBJ whole genome shotgun (WGS) entry which is preliminary data.</text>
</comment>
<reference evidence="3" key="1">
    <citation type="journal article" date="2020" name="New Phytol.">
        <title>Comparative genomics reveals dynamic genome evolution in host specialist ectomycorrhizal fungi.</title>
        <authorList>
            <person name="Lofgren L.A."/>
            <person name="Nguyen N.H."/>
            <person name="Vilgalys R."/>
            <person name="Ruytinx J."/>
            <person name="Liao H.L."/>
            <person name="Branco S."/>
            <person name="Kuo A."/>
            <person name="LaButti K."/>
            <person name="Lipzen A."/>
            <person name="Andreopoulos W."/>
            <person name="Pangilinan J."/>
            <person name="Riley R."/>
            <person name="Hundley H."/>
            <person name="Na H."/>
            <person name="Barry K."/>
            <person name="Grigoriev I.V."/>
            <person name="Stajich J.E."/>
            <person name="Kennedy P.G."/>
        </authorList>
    </citation>
    <scope>NUCLEOTIDE SEQUENCE</scope>
    <source>
        <strain evidence="3">MN1</strain>
    </source>
</reference>
<evidence type="ECO:0000313" key="4">
    <source>
        <dbReference type="Proteomes" id="UP000807769"/>
    </source>
</evidence>
<protein>
    <submittedName>
        <fullName evidence="3">Uncharacterized protein</fullName>
    </submittedName>
</protein>
<proteinExistence type="predicted"/>
<feature type="compositionally biased region" description="Polar residues" evidence="1">
    <location>
        <begin position="127"/>
        <end position="136"/>
    </location>
</feature>
<keyword evidence="2" id="KW-0812">Transmembrane</keyword>
<keyword evidence="4" id="KW-1185">Reference proteome</keyword>
<dbReference type="GeneID" id="64631060"/>
<accession>A0A9P7DWZ3</accession>
<dbReference type="EMBL" id="JABBWG010000053">
    <property type="protein sequence ID" value="KAG1805448.1"/>
    <property type="molecule type" value="Genomic_DNA"/>
</dbReference>